<accession>A0A9W9Y720</accession>
<gene>
    <name evidence="2" type="ORF">OS493_039002</name>
</gene>
<evidence type="ECO:0000313" key="3">
    <source>
        <dbReference type="Proteomes" id="UP001163046"/>
    </source>
</evidence>
<proteinExistence type="predicted"/>
<organism evidence="2 3">
    <name type="scientific">Desmophyllum pertusum</name>
    <dbReference type="NCBI Taxonomy" id="174260"/>
    <lineage>
        <taxon>Eukaryota</taxon>
        <taxon>Metazoa</taxon>
        <taxon>Cnidaria</taxon>
        <taxon>Anthozoa</taxon>
        <taxon>Hexacorallia</taxon>
        <taxon>Scleractinia</taxon>
        <taxon>Caryophylliina</taxon>
        <taxon>Caryophylliidae</taxon>
        <taxon>Desmophyllum</taxon>
    </lineage>
</organism>
<feature type="compositionally biased region" description="Polar residues" evidence="1">
    <location>
        <begin position="1"/>
        <end position="20"/>
    </location>
</feature>
<feature type="region of interest" description="Disordered" evidence="1">
    <location>
        <begin position="1"/>
        <end position="76"/>
    </location>
</feature>
<reference evidence="2" key="1">
    <citation type="submission" date="2023-01" db="EMBL/GenBank/DDBJ databases">
        <title>Genome assembly of the deep-sea coral Lophelia pertusa.</title>
        <authorList>
            <person name="Herrera S."/>
            <person name="Cordes E."/>
        </authorList>
    </citation>
    <scope>NUCLEOTIDE SEQUENCE</scope>
    <source>
        <strain evidence="2">USNM1676648</strain>
        <tissue evidence="2">Polyp</tissue>
    </source>
</reference>
<dbReference type="AlphaFoldDB" id="A0A9W9Y720"/>
<sequence>MEGKNTHSVTNGSISQNETRGYQPELSWVELPPPYSVENQPQQQNVWSPQATNAGLYDPPFSYPGGKPAEEHDGFYPYQPAAATSRAGVLSEDEIRRGQEAYMRHLHIHDSCDVEVQHVVQNPMKILPKERAANGKKEHSICLLQLFLHE</sequence>
<comment type="caution">
    <text evidence="2">The sequence shown here is derived from an EMBL/GenBank/DDBJ whole genome shotgun (WGS) entry which is preliminary data.</text>
</comment>
<evidence type="ECO:0000256" key="1">
    <source>
        <dbReference type="SAM" id="MobiDB-lite"/>
    </source>
</evidence>
<keyword evidence="3" id="KW-1185">Reference proteome</keyword>
<dbReference type="Proteomes" id="UP001163046">
    <property type="component" value="Unassembled WGS sequence"/>
</dbReference>
<protein>
    <submittedName>
        <fullName evidence="2">Uncharacterized protein</fullName>
    </submittedName>
</protein>
<dbReference type="EMBL" id="MU827918">
    <property type="protein sequence ID" value="KAJ7315076.1"/>
    <property type="molecule type" value="Genomic_DNA"/>
</dbReference>
<evidence type="ECO:0000313" key="2">
    <source>
        <dbReference type="EMBL" id="KAJ7315076.1"/>
    </source>
</evidence>
<feature type="compositionally biased region" description="Polar residues" evidence="1">
    <location>
        <begin position="37"/>
        <end position="53"/>
    </location>
</feature>
<name>A0A9W9Y720_9CNID</name>